<keyword evidence="2" id="KW-1185">Reference proteome</keyword>
<organism evidence="1 2">
    <name type="scientific">Sphaerodactylus townsendi</name>
    <dbReference type="NCBI Taxonomy" id="933632"/>
    <lineage>
        <taxon>Eukaryota</taxon>
        <taxon>Metazoa</taxon>
        <taxon>Chordata</taxon>
        <taxon>Craniata</taxon>
        <taxon>Vertebrata</taxon>
        <taxon>Euteleostomi</taxon>
        <taxon>Lepidosauria</taxon>
        <taxon>Squamata</taxon>
        <taxon>Bifurcata</taxon>
        <taxon>Gekkota</taxon>
        <taxon>Sphaerodactylidae</taxon>
        <taxon>Sphaerodactylus</taxon>
    </lineage>
</organism>
<sequence length="129" mass="13786">MQDGVFFTQVARSHVESATCATCLHIKQLRLRPFKLVAHLVEEGSATTHFGLPDTRPTPCFSAVSAVVLGCPRQEVNTGCSPNAGQATGLTSGLMGQKPQPKISGQRIALKSGPISVFSFCWVFPQTTL</sequence>
<name>A0ACB8G574_9SAUR</name>
<evidence type="ECO:0000313" key="1">
    <source>
        <dbReference type="EMBL" id="KAH8014853.1"/>
    </source>
</evidence>
<protein>
    <submittedName>
        <fullName evidence="1">Uncharacterized protein</fullName>
    </submittedName>
</protein>
<reference evidence="1" key="1">
    <citation type="submission" date="2021-08" db="EMBL/GenBank/DDBJ databases">
        <title>The first chromosome-level gecko genome reveals the dynamic sex chromosomes of Neotropical dwarf geckos (Sphaerodactylidae: Sphaerodactylus).</title>
        <authorList>
            <person name="Pinto B.J."/>
            <person name="Keating S.E."/>
            <person name="Gamble T."/>
        </authorList>
    </citation>
    <scope>NUCLEOTIDE SEQUENCE</scope>
    <source>
        <strain evidence="1">TG3544</strain>
    </source>
</reference>
<dbReference type="Proteomes" id="UP000827872">
    <property type="component" value="Linkage Group LG02"/>
</dbReference>
<evidence type="ECO:0000313" key="2">
    <source>
        <dbReference type="Proteomes" id="UP000827872"/>
    </source>
</evidence>
<comment type="caution">
    <text evidence="1">The sequence shown here is derived from an EMBL/GenBank/DDBJ whole genome shotgun (WGS) entry which is preliminary data.</text>
</comment>
<accession>A0ACB8G574</accession>
<proteinExistence type="predicted"/>
<gene>
    <name evidence="1" type="ORF">K3G42_032211</name>
</gene>
<dbReference type="EMBL" id="CM037615">
    <property type="protein sequence ID" value="KAH8014853.1"/>
    <property type="molecule type" value="Genomic_DNA"/>
</dbReference>